<name>A0A2U2MUP3_9BIFI</name>
<reference evidence="1 2" key="1">
    <citation type="journal article" date="2018" name="Int. J. Syst. Evol. Microbiol.">
        <title>Bifidobacterium catulorum sp. nov., a novel taxon from the faeces of the baby common marmoset (Callithrix jacchus).</title>
        <authorList>
            <person name="Modesto M."/>
            <person name="Michelini S."/>
            <person name="Oki K."/>
            <person name="Biavati B."/>
            <person name="Watanabe K."/>
            <person name="Mattarelli P."/>
        </authorList>
    </citation>
    <scope>NUCLEOTIDE SEQUENCE [LARGE SCALE GENOMIC DNA]</scope>
    <source>
        <strain evidence="1 2">MRM 8.19</strain>
    </source>
</reference>
<gene>
    <name evidence="1" type="ORF">DF200_01565</name>
</gene>
<dbReference type="Pfam" id="PF13526">
    <property type="entry name" value="DUF4125"/>
    <property type="match status" value="1"/>
</dbReference>
<dbReference type="Proteomes" id="UP000245753">
    <property type="component" value="Unassembled WGS sequence"/>
</dbReference>
<dbReference type="AlphaFoldDB" id="A0A2U2MUP3"/>
<dbReference type="OrthoDB" id="5387164at2"/>
<keyword evidence="2" id="KW-1185">Reference proteome</keyword>
<protein>
    <submittedName>
        <fullName evidence="1">DUF4125 domain-containing protein</fullName>
    </submittedName>
</protein>
<evidence type="ECO:0000313" key="2">
    <source>
        <dbReference type="Proteomes" id="UP000245753"/>
    </source>
</evidence>
<comment type="caution">
    <text evidence="1">The sequence shown here is derived from an EMBL/GenBank/DDBJ whole genome shotgun (WGS) entry which is preliminary data.</text>
</comment>
<proteinExistence type="predicted"/>
<organism evidence="1 2">
    <name type="scientific">Bifidobacterium catulorum</name>
    <dbReference type="NCBI Taxonomy" id="1630173"/>
    <lineage>
        <taxon>Bacteria</taxon>
        <taxon>Bacillati</taxon>
        <taxon>Actinomycetota</taxon>
        <taxon>Actinomycetes</taxon>
        <taxon>Bifidobacteriales</taxon>
        <taxon>Bifidobacteriaceae</taxon>
        <taxon>Bifidobacterium</taxon>
    </lineage>
</organism>
<evidence type="ECO:0000313" key="1">
    <source>
        <dbReference type="EMBL" id="PWG60593.1"/>
    </source>
</evidence>
<accession>A0A2U2MUP3</accession>
<dbReference type="EMBL" id="QFFN01000002">
    <property type="protein sequence ID" value="PWG60593.1"/>
    <property type="molecule type" value="Genomic_DNA"/>
</dbReference>
<dbReference type="InterPro" id="IPR025191">
    <property type="entry name" value="DUF4125"/>
</dbReference>
<sequence>MSDTNTANTTNTTNESADHVLTATLWYDEQHDINEQAHRAELIVRHEWNQFQEVNNEGGRANCQGDWPTFHQMRISQFLTWRIDLLDSYAQDLDDADAAGRNLLTEKYARMMESTEPERYHRELEPSMPKLDPERLDAQEAVIRQQVQWAREFRERYPKLGEAMRVLTTDQDEIGVTSFETYLRGELGTYSDRTFHKYALMIIDLRNAGVNITEQTIATTVILGGFSGLDEAEAAQ</sequence>